<dbReference type="EMBL" id="KN834021">
    <property type="protein sequence ID" value="KIK13090.1"/>
    <property type="molecule type" value="Genomic_DNA"/>
</dbReference>
<name>A0A0C9XLB0_9AGAM</name>
<sequence length="233" mass="25866">MGLLRNQRDEYESKVTSQINELNIIRQSLYELESQHGKIHQQYKEELSRLRAELHAARQGPPTGPPTVSGIQPATGPASYPDPYYTRERDRDHDRDRERDKDRERLERDRERELRDRERDQRDREHERPPIKNNFFQALLVVCLLTPSLGAGPTKLPAPAGPPAYQGPGLPPPPSAHPAYAPGPGNPPPGGPIESNPGALGTLAPAGSASGSQFPDDLDPHNVPPEWKNEGVD</sequence>
<reference evidence="6" key="2">
    <citation type="submission" date="2015-01" db="EMBL/GenBank/DDBJ databases">
        <title>Evolutionary Origins and Diversification of the Mycorrhizal Mutualists.</title>
        <authorList>
            <consortium name="DOE Joint Genome Institute"/>
            <consortium name="Mycorrhizal Genomics Consortium"/>
            <person name="Kohler A."/>
            <person name="Kuo A."/>
            <person name="Nagy L.G."/>
            <person name="Floudas D."/>
            <person name="Copeland A."/>
            <person name="Barry K.W."/>
            <person name="Cichocki N."/>
            <person name="Veneault-Fourrey C."/>
            <person name="LaButti K."/>
            <person name="Lindquist E.A."/>
            <person name="Lipzen A."/>
            <person name="Lundell T."/>
            <person name="Morin E."/>
            <person name="Murat C."/>
            <person name="Riley R."/>
            <person name="Ohm R."/>
            <person name="Sun H."/>
            <person name="Tunlid A."/>
            <person name="Henrissat B."/>
            <person name="Grigoriev I.V."/>
            <person name="Hibbett D.S."/>
            <person name="Martin F."/>
        </authorList>
    </citation>
    <scope>NUCLEOTIDE SEQUENCE [LARGE SCALE GENOMIC DNA]</scope>
    <source>
        <strain evidence="6">441</strain>
    </source>
</reference>
<evidence type="ECO:0000259" key="4">
    <source>
        <dbReference type="Pfam" id="PF08581"/>
    </source>
</evidence>
<feature type="region of interest" description="Disordered" evidence="3">
    <location>
        <begin position="155"/>
        <end position="233"/>
    </location>
</feature>
<keyword evidence="6" id="KW-1185">Reference proteome</keyword>
<dbReference type="HOGENOM" id="CLU_1190298_0_0_1"/>
<keyword evidence="2" id="KW-0804">Transcription</keyword>
<evidence type="ECO:0000256" key="1">
    <source>
        <dbReference type="ARBA" id="ARBA00023015"/>
    </source>
</evidence>
<feature type="domain" description="Transcriptional repressor Tup1 N-terminal" evidence="4">
    <location>
        <begin position="3"/>
        <end position="56"/>
    </location>
</feature>
<dbReference type="Proteomes" id="UP000054018">
    <property type="component" value="Unassembled WGS sequence"/>
</dbReference>
<dbReference type="STRING" id="765257.A0A0C9XLB0"/>
<evidence type="ECO:0000313" key="5">
    <source>
        <dbReference type="EMBL" id="KIK13090.1"/>
    </source>
</evidence>
<reference evidence="5 6" key="1">
    <citation type="submission" date="2014-04" db="EMBL/GenBank/DDBJ databases">
        <authorList>
            <consortium name="DOE Joint Genome Institute"/>
            <person name="Kuo A."/>
            <person name="Kohler A."/>
            <person name="Costa M.D."/>
            <person name="Nagy L.G."/>
            <person name="Floudas D."/>
            <person name="Copeland A."/>
            <person name="Barry K.W."/>
            <person name="Cichocki N."/>
            <person name="Veneault-Fourrey C."/>
            <person name="LaButti K."/>
            <person name="Lindquist E.A."/>
            <person name="Lipzen A."/>
            <person name="Lundell T."/>
            <person name="Morin E."/>
            <person name="Murat C."/>
            <person name="Sun H."/>
            <person name="Tunlid A."/>
            <person name="Henrissat B."/>
            <person name="Grigoriev I.V."/>
            <person name="Hibbett D.S."/>
            <person name="Martin F."/>
            <person name="Nordberg H.P."/>
            <person name="Cantor M.N."/>
            <person name="Hua S.X."/>
        </authorList>
    </citation>
    <scope>NUCLEOTIDE SEQUENCE [LARGE SCALE GENOMIC DNA]</scope>
    <source>
        <strain evidence="5 6">441</strain>
    </source>
</reference>
<proteinExistence type="predicted"/>
<evidence type="ECO:0000256" key="3">
    <source>
        <dbReference type="SAM" id="MobiDB-lite"/>
    </source>
</evidence>
<evidence type="ECO:0000256" key="2">
    <source>
        <dbReference type="ARBA" id="ARBA00023163"/>
    </source>
</evidence>
<dbReference type="InterPro" id="IPR013890">
    <property type="entry name" value="Tscrpt_rep_Tup1_N"/>
</dbReference>
<dbReference type="Pfam" id="PF08581">
    <property type="entry name" value="Tup_N"/>
    <property type="match status" value="1"/>
</dbReference>
<feature type="region of interest" description="Disordered" evidence="3">
    <location>
        <begin position="51"/>
        <end position="129"/>
    </location>
</feature>
<protein>
    <recommendedName>
        <fullName evidence="4">Transcriptional repressor Tup1 N-terminal domain-containing protein</fullName>
    </recommendedName>
</protein>
<evidence type="ECO:0000313" key="6">
    <source>
        <dbReference type="Proteomes" id="UP000054018"/>
    </source>
</evidence>
<accession>A0A0C9XLB0</accession>
<dbReference type="AlphaFoldDB" id="A0A0C9XLB0"/>
<dbReference type="Gene3D" id="1.20.5.340">
    <property type="match status" value="1"/>
</dbReference>
<dbReference type="OrthoDB" id="3253044at2759"/>
<feature type="compositionally biased region" description="Basic and acidic residues" evidence="3">
    <location>
        <begin position="85"/>
        <end position="129"/>
    </location>
</feature>
<gene>
    <name evidence="5" type="ORF">PISMIDRAFT_18232</name>
</gene>
<keyword evidence="1" id="KW-0805">Transcription regulation</keyword>
<organism evidence="5 6">
    <name type="scientific">Pisolithus microcarpus 441</name>
    <dbReference type="NCBI Taxonomy" id="765257"/>
    <lineage>
        <taxon>Eukaryota</taxon>
        <taxon>Fungi</taxon>
        <taxon>Dikarya</taxon>
        <taxon>Basidiomycota</taxon>
        <taxon>Agaricomycotina</taxon>
        <taxon>Agaricomycetes</taxon>
        <taxon>Agaricomycetidae</taxon>
        <taxon>Boletales</taxon>
        <taxon>Sclerodermatineae</taxon>
        <taxon>Pisolithaceae</taxon>
        <taxon>Pisolithus</taxon>
    </lineage>
</organism>